<dbReference type="STRING" id="2282107.A0A286UT01"/>
<feature type="region of interest" description="Disordered" evidence="10">
    <location>
        <begin position="427"/>
        <end position="448"/>
    </location>
</feature>
<feature type="compositionally biased region" description="Basic and acidic residues" evidence="10">
    <location>
        <begin position="518"/>
        <end position="542"/>
    </location>
</feature>
<dbReference type="PROSITE" id="PS00803">
    <property type="entry name" value="CALRETICULIN_1"/>
    <property type="match status" value="1"/>
</dbReference>
<dbReference type="SUPFAM" id="SSF49899">
    <property type="entry name" value="Concanavalin A-like lectins/glucanases"/>
    <property type="match status" value="1"/>
</dbReference>
<organism evidence="11 12">
    <name type="scientific">Pyrrhoderma noxium</name>
    <dbReference type="NCBI Taxonomy" id="2282107"/>
    <lineage>
        <taxon>Eukaryota</taxon>
        <taxon>Fungi</taxon>
        <taxon>Dikarya</taxon>
        <taxon>Basidiomycota</taxon>
        <taxon>Agaricomycotina</taxon>
        <taxon>Agaricomycetes</taxon>
        <taxon>Hymenochaetales</taxon>
        <taxon>Hymenochaetaceae</taxon>
        <taxon>Pyrrhoderma</taxon>
    </lineage>
</organism>
<keyword evidence="5 9" id="KW-1133">Transmembrane helix</keyword>
<dbReference type="Gene3D" id="2.10.250.10">
    <property type="entry name" value="Calreticulin/calnexin, P domain"/>
    <property type="match status" value="1"/>
</dbReference>
<keyword evidence="3 9" id="KW-0812">Transmembrane</keyword>
<evidence type="ECO:0000256" key="9">
    <source>
        <dbReference type="RuleBase" id="RU362126"/>
    </source>
</evidence>
<dbReference type="PRINTS" id="PR00626">
    <property type="entry name" value="CALRETICULIN"/>
</dbReference>
<evidence type="ECO:0000256" key="2">
    <source>
        <dbReference type="ARBA" id="ARBA00010983"/>
    </source>
</evidence>
<dbReference type="Pfam" id="PF00262">
    <property type="entry name" value="Calreticulin"/>
    <property type="match status" value="1"/>
</dbReference>
<feature type="signal peptide" evidence="9">
    <location>
        <begin position="1"/>
        <end position="20"/>
    </location>
</feature>
<evidence type="ECO:0000256" key="6">
    <source>
        <dbReference type="ARBA" id="ARBA00023136"/>
    </source>
</evidence>
<evidence type="ECO:0000256" key="7">
    <source>
        <dbReference type="ARBA" id="ARBA00023186"/>
    </source>
</evidence>
<accession>A0A286UT01</accession>
<protein>
    <recommendedName>
        <fullName evidence="8">Calnexin</fullName>
    </recommendedName>
</protein>
<keyword evidence="9" id="KW-0732">Signal</keyword>
<dbReference type="PANTHER" id="PTHR11073:SF1">
    <property type="entry name" value="CALNEXIN 14D-RELATED"/>
    <property type="match status" value="1"/>
</dbReference>
<dbReference type="FunFam" id="2.60.120.200:FF:000011">
    <property type="entry name" value="Probable calnexin"/>
    <property type="match status" value="1"/>
</dbReference>
<evidence type="ECO:0000313" key="11">
    <source>
        <dbReference type="EMBL" id="PAV22708.1"/>
    </source>
</evidence>
<evidence type="ECO:0000256" key="1">
    <source>
        <dbReference type="ARBA" id="ARBA00004389"/>
    </source>
</evidence>
<gene>
    <name evidence="11" type="ORF">PNOK_0266500</name>
</gene>
<dbReference type="InterPro" id="IPR009033">
    <property type="entry name" value="Calreticulin/calnexin_P_dom_sf"/>
</dbReference>
<dbReference type="Proteomes" id="UP000217199">
    <property type="component" value="Unassembled WGS sequence"/>
</dbReference>
<feature type="compositionally biased region" description="Basic and acidic residues" evidence="10">
    <location>
        <begin position="238"/>
        <end position="268"/>
    </location>
</feature>
<comment type="caution">
    <text evidence="11">The sequence shown here is derived from an EMBL/GenBank/DDBJ whole genome shotgun (WGS) entry which is preliminary data.</text>
</comment>
<sequence>MKKLALSAFVALALSGISFAEDADEKPSVDFTPTSLKALFLEQFTDDWSDRWTVSEATKKTPVGTETFSYIGKWEVEEAKKPVIANDKGLVAKSKAAHHAVSAPFSTPVVLGEEPFVVQYEVKYQDGGNCGGGYLKLLEEDFIKSGKEFDDKAPWTIMFGPDLTCPGTKVHFIFRHKNPITGEFEEKHLKTPPKPKIEKLTNLYTLVVNPDNTYEVLVNGKSESSGNLLEDFTPSVNPEKEIDDKDDKKPEDWVDTKKIADPEAKKPEDWDEDAPYEVPDEEAEKPEGWLDDEPDIIPDPDAEKPDEWDDEEDGEWIAPTVRNPKCEEAPGCGEWKRPFKPNPDYKGKWYAPLVDNPAYIGEWAPRKIPNPDYFEDLTPVKSLVNIGGVGIELWTMTPNILFDNIYVGHSVEDAKAFAAETFDVKHPLEEEESQSSKKKFEDDGLDEPVSFKDDPMEFIRQALFAFLDEAKEDPVAALKAHPKTGGTIAISALTLVGMLLTLAGIIGNQQKPVAKVAKKTDAKADKGKAKEAASPSGEKKSADSSSVKKGK</sequence>
<keyword evidence="4 9" id="KW-0256">Endoplasmic reticulum</keyword>
<dbReference type="SUPFAM" id="SSF63887">
    <property type="entry name" value="P-domain of calnexin/calreticulin"/>
    <property type="match status" value="1"/>
</dbReference>
<dbReference type="EMBL" id="NBII01000002">
    <property type="protein sequence ID" value="PAV22708.1"/>
    <property type="molecule type" value="Genomic_DNA"/>
</dbReference>
<dbReference type="FunFam" id="2.10.250.10:FF:000001">
    <property type="entry name" value="Calnexin homolog"/>
    <property type="match status" value="1"/>
</dbReference>
<comment type="subcellular location">
    <subcellularLocation>
        <location evidence="1">Endoplasmic reticulum membrane</location>
        <topology evidence="1">Single-pass membrane protein</topology>
    </subcellularLocation>
</comment>
<dbReference type="GO" id="GO:0005509">
    <property type="term" value="F:calcium ion binding"/>
    <property type="evidence" value="ECO:0007669"/>
    <property type="project" value="InterPro"/>
</dbReference>
<dbReference type="GO" id="GO:0006457">
    <property type="term" value="P:protein folding"/>
    <property type="evidence" value="ECO:0007669"/>
    <property type="project" value="InterPro"/>
</dbReference>
<dbReference type="GO" id="GO:0036503">
    <property type="term" value="P:ERAD pathway"/>
    <property type="evidence" value="ECO:0007669"/>
    <property type="project" value="TreeGrafter"/>
</dbReference>
<keyword evidence="12" id="KW-1185">Reference proteome</keyword>
<dbReference type="FunCoup" id="A0A286UT01">
    <property type="interactions" value="183"/>
</dbReference>
<comment type="similarity">
    <text evidence="2 9">Belongs to the calreticulin family.</text>
</comment>
<reference evidence="11 12" key="1">
    <citation type="journal article" date="2017" name="Mol. Ecol.">
        <title>Comparative and population genomic landscape of Phellinus noxius: A hypervariable fungus causing root rot in trees.</title>
        <authorList>
            <person name="Chung C.L."/>
            <person name="Lee T.J."/>
            <person name="Akiba M."/>
            <person name="Lee H.H."/>
            <person name="Kuo T.H."/>
            <person name="Liu D."/>
            <person name="Ke H.M."/>
            <person name="Yokoi T."/>
            <person name="Roa M.B."/>
            <person name="Lu M.J."/>
            <person name="Chang Y.Y."/>
            <person name="Ann P.J."/>
            <person name="Tsai J.N."/>
            <person name="Chen C.Y."/>
            <person name="Tzean S.S."/>
            <person name="Ota Y."/>
            <person name="Hattori T."/>
            <person name="Sahashi N."/>
            <person name="Liou R.F."/>
            <person name="Kikuchi T."/>
            <person name="Tsai I.J."/>
        </authorList>
    </citation>
    <scope>NUCLEOTIDE SEQUENCE [LARGE SCALE GENOMIC DNA]</scope>
    <source>
        <strain evidence="11 12">FFPRI411160</strain>
    </source>
</reference>
<keyword evidence="6 9" id="KW-0472">Membrane</keyword>
<dbReference type="InParanoid" id="A0A286UT01"/>
<dbReference type="GO" id="GO:0051082">
    <property type="term" value="F:unfolded protein binding"/>
    <property type="evidence" value="ECO:0007669"/>
    <property type="project" value="InterPro"/>
</dbReference>
<dbReference type="InterPro" id="IPR018124">
    <property type="entry name" value="Calret/calnex_CS"/>
</dbReference>
<keyword evidence="7 9" id="KW-0143">Chaperone</keyword>
<feature type="region of interest" description="Disordered" evidence="10">
    <location>
        <begin position="511"/>
        <end position="551"/>
    </location>
</feature>
<feature type="region of interest" description="Disordered" evidence="10">
    <location>
        <begin position="224"/>
        <end position="311"/>
    </location>
</feature>
<evidence type="ECO:0000256" key="3">
    <source>
        <dbReference type="ARBA" id="ARBA00022692"/>
    </source>
</evidence>
<dbReference type="GO" id="GO:0005789">
    <property type="term" value="C:endoplasmic reticulum membrane"/>
    <property type="evidence" value="ECO:0007669"/>
    <property type="project" value="UniProtKB-SubCell"/>
</dbReference>
<dbReference type="AlphaFoldDB" id="A0A286UT01"/>
<feature type="compositionally biased region" description="Acidic residues" evidence="10">
    <location>
        <begin position="269"/>
        <end position="311"/>
    </location>
</feature>
<evidence type="ECO:0000256" key="5">
    <source>
        <dbReference type="ARBA" id="ARBA00022989"/>
    </source>
</evidence>
<dbReference type="OrthoDB" id="1938156at2759"/>
<feature type="compositionally biased region" description="Basic and acidic residues" evidence="10">
    <location>
        <begin position="427"/>
        <end position="442"/>
    </location>
</feature>
<dbReference type="PANTHER" id="PTHR11073">
    <property type="entry name" value="CALRETICULIN AND CALNEXIN"/>
    <property type="match status" value="1"/>
</dbReference>
<feature type="chain" id="PRO_5013430008" description="Calnexin" evidence="9">
    <location>
        <begin position="21"/>
        <end position="551"/>
    </location>
</feature>
<dbReference type="Gene3D" id="2.60.120.200">
    <property type="match status" value="1"/>
</dbReference>
<evidence type="ECO:0000256" key="4">
    <source>
        <dbReference type="ARBA" id="ARBA00022824"/>
    </source>
</evidence>
<dbReference type="InterPro" id="IPR013320">
    <property type="entry name" value="ConA-like_dom_sf"/>
</dbReference>
<evidence type="ECO:0000256" key="10">
    <source>
        <dbReference type="SAM" id="MobiDB-lite"/>
    </source>
</evidence>
<proteinExistence type="inferred from homology"/>
<dbReference type="InterPro" id="IPR001580">
    <property type="entry name" value="Calret/calnex"/>
</dbReference>
<name>A0A286UT01_9AGAM</name>
<feature type="transmembrane region" description="Helical" evidence="9">
    <location>
        <begin position="488"/>
        <end position="506"/>
    </location>
</feature>
<evidence type="ECO:0000313" key="12">
    <source>
        <dbReference type="Proteomes" id="UP000217199"/>
    </source>
</evidence>
<evidence type="ECO:0000256" key="8">
    <source>
        <dbReference type="ARBA" id="ARBA00040224"/>
    </source>
</evidence>